<dbReference type="PANTHER" id="PTHR43480:SF1">
    <property type="entry name" value="ACYL-[ACYL-CARRIER-PROTEIN]--UDP-N-ACETYLGLUCOSAMINE O-ACYLTRANSFERASE, MITOCHONDRIAL-RELATED"/>
    <property type="match status" value="1"/>
</dbReference>
<dbReference type="AlphaFoldDB" id="B8A8R3"/>
<keyword evidence="2" id="KW-1185">Reference proteome</keyword>
<dbReference type="InterPro" id="IPR011004">
    <property type="entry name" value="Trimer_LpxA-like_sf"/>
</dbReference>
<protein>
    <recommendedName>
        <fullName evidence="3">UDP N-acetylglucosamine O-acyltransferase C-terminal domain-containing protein</fullName>
    </recommendedName>
</protein>
<sequence>MAAAATRAVRRLLIASRSLHAISSEGAAREAATSFVHPAAVVHPDAVVGQGVSIGPFCTVGASARIGDACQLHAGSHVMGDTELGERCVVLTGAILGSDIPGQTIIGENNVIGHHAVVGVKCQDLKYKSGDECFLQIGNNNEIREYCSIHRSSKSCDCTVIGDNNLIMGSCHIAHDCRIGNNNIFANNTLFAGHVVVEDCTHTAGAVVVHQFCHIGSFSFLGGGSVNRNDTKFRTKFAERNGKLSYQKLMYPIWWNLFACPLAKDVVEFANLEVGTAEISINFQVLLAISETSLRKHRSFFGLGMFHIVFLKEVAHSLTVKARVSR</sequence>
<dbReference type="PANTHER" id="PTHR43480">
    <property type="entry name" value="ACYL-[ACYL-CARRIER-PROTEIN]--UDP-N-ACETYLGLUCOSAMINE O-ACYLTRANSFERASE"/>
    <property type="match status" value="1"/>
</dbReference>
<evidence type="ECO:0000313" key="1">
    <source>
        <dbReference type="EMBL" id="EEC71403.1"/>
    </source>
</evidence>
<dbReference type="InterPro" id="IPR010137">
    <property type="entry name" value="Lipid_A_LpxA"/>
</dbReference>
<proteinExistence type="predicted"/>
<evidence type="ECO:0000313" key="2">
    <source>
        <dbReference type="Proteomes" id="UP000007015"/>
    </source>
</evidence>
<dbReference type="GO" id="GO:2001289">
    <property type="term" value="P:lipid X metabolic process"/>
    <property type="evidence" value="ECO:0007669"/>
    <property type="project" value="EnsemblPlants"/>
</dbReference>
<gene>
    <name evidence="1" type="ORF">OsI_03560</name>
</gene>
<name>B8A8R3_ORYSI</name>
<dbReference type="GO" id="GO:0008780">
    <property type="term" value="F:acyl-[acyl-carrier-protein]-UDP-N-acetylglucosamine O-acyltransferase activity"/>
    <property type="evidence" value="ECO:0007669"/>
    <property type="project" value="EnsemblPlants"/>
</dbReference>
<dbReference type="EMBL" id="CM000126">
    <property type="protein sequence ID" value="EEC71403.1"/>
    <property type="molecule type" value="Genomic_DNA"/>
</dbReference>
<dbReference type="Pfam" id="PF00132">
    <property type="entry name" value="Hexapep"/>
    <property type="match status" value="2"/>
</dbReference>
<dbReference type="InterPro" id="IPR001451">
    <property type="entry name" value="Hexapep"/>
</dbReference>
<accession>B8A8R3</accession>
<dbReference type="Gene3D" id="2.160.10.10">
    <property type="entry name" value="Hexapeptide repeat proteins"/>
    <property type="match status" value="1"/>
</dbReference>
<organism evidence="1 2">
    <name type="scientific">Oryza sativa subsp. indica</name>
    <name type="common">Rice</name>
    <dbReference type="NCBI Taxonomy" id="39946"/>
    <lineage>
        <taxon>Eukaryota</taxon>
        <taxon>Viridiplantae</taxon>
        <taxon>Streptophyta</taxon>
        <taxon>Embryophyta</taxon>
        <taxon>Tracheophyta</taxon>
        <taxon>Spermatophyta</taxon>
        <taxon>Magnoliopsida</taxon>
        <taxon>Liliopsida</taxon>
        <taxon>Poales</taxon>
        <taxon>Poaceae</taxon>
        <taxon>BOP clade</taxon>
        <taxon>Oryzoideae</taxon>
        <taxon>Oryzeae</taxon>
        <taxon>Oryzinae</taxon>
        <taxon>Oryza</taxon>
        <taxon>Oryza sativa</taxon>
    </lineage>
</organism>
<evidence type="ECO:0008006" key="3">
    <source>
        <dbReference type="Google" id="ProtNLM"/>
    </source>
</evidence>
<dbReference type="SUPFAM" id="SSF51161">
    <property type="entry name" value="Trimeric LpxA-like enzymes"/>
    <property type="match status" value="1"/>
</dbReference>
<reference evidence="1 2" key="1">
    <citation type="journal article" date="2005" name="PLoS Biol.">
        <title>The genomes of Oryza sativa: a history of duplications.</title>
        <authorList>
            <person name="Yu J."/>
            <person name="Wang J."/>
            <person name="Lin W."/>
            <person name="Li S."/>
            <person name="Li H."/>
            <person name="Zhou J."/>
            <person name="Ni P."/>
            <person name="Dong W."/>
            <person name="Hu S."/>
            <person name="Zeng C."/>
            <person name="Zhang J."/>
            <person name="Zhang Y."/>
            <person name="Li R."/>
            <person name="Xu Z."/>
            <person name="Li S."/>
            <person name="Li X."/>
            <person name="Zheng H."/>
            <person name="Cong L."/>
            <person name="Lin L."/>
            <person name="Yin J."/>
            <person name="Geng J."/>
            <person name="Li G."/>
            <person name="Shi J."/>
            <person name="Liu J."/>
            <person name="Lv H."/>
            <person name="Li J."/>
            <person name="Wang J."/>
            <person name="Deng Y."/>
            <person name="Ran L."/>
            <person name="Shi X."/>
            <person name="Wang X."/>
            <person name="Wu Q."/>
            <person name="Li C."/>
            <person name="Ren X."/>
            <person name="Wang J."/>
            <person name="Wang X."/>
            <person name="Li D."/>
            <person name="Liu D."/>
            <person name="Zhang X."/>
            <person name="Ji Z."/>
            <person name="Zhao W."/>
            <person name="Sun Y."/>
            <person name="Zhang Z."/>
            <person name="Bao J."/>
            <person name="Han Y."/>
            <person name="Dong L."/>
            <person name="Ji J."/>
            <person name="Chen P."/>
            <person name="Wu S."/>
            <person name="Liu J."/>
            <person name="Xiao Y."/>
            <person name="Bu D."/>
            <person name="Tan J."/>
            <person name="Yang L."/>
            <person name="Ye C."/>
            <person name="Zhang J."/>
            <person name="Xu J."/>
            <person name="Zhou Y."/>
            <person name="Yu Y."/>
            <person name="Zhang B."/>
            <person name="Zhuang S."/>
            <person name="Wei H."/>
            <person name="Liu B."/>
            <person name="Lei M."/>
            <person name="Yu H."/>
            <person name="Li Y."/>
            <person name="Xu H."/>
            <person name="Wei S."/>
            <person name="He X."/>
            <person name="Fang L."/>
            <person name="Zhang Z."/>
            <person name="Zhang Y."/>
            <person name="Huang X."/>
            <person name="Su Z."/>
            <person name="Tong W."/>
            <person name="Li J."/>
            <person name="Tong Z."/>
            <person name="Li S."/>
            <person name="Ye J."/>
            <person name="Wang L."/>
            <person name="Fang L."/>
            <person name="Lei T."/>
            <person name="Chen C."/>
            <person name="Chen H."/>
            <person name="Xu Z."/>
            <person name="Li H."/>
            <person name="Huang H."/>
            <person name="Zhang F."/>
            <person name="Xu H."/>
            <person name="Li N."/>
            <person name="Zhao C."/>
            <person name="Li S."/>
            <person name="Dong L."/>
            <person name="Huang Y."/>
            <person name="Li L."/>
            <person name="Xi Y."/>
            <person name="Qi Q."/>
            <person name="Li W."/>
            <person name="Zhang B."/>
            <person name="Hu W."/>
            <person name="Zhang Y."/>
            <person name="Tian X."/>
            <person name="Jiao Y."/>
            <person name="Liang X."/>
            <person name="Jin J."/>
            <person name="Gao L."/>
            <person name="Zheng W."/>
            <person name="Hao B."/>
            <person name="Liu S."/>
            <person name="Wang W."/>
            <person name="Yuan L."/>
            <person name="Cao M."/>
            <person name="McDermott J."/>
            <person name="Samudrala R."/>
            <person name="Wang J."/>
            <person name="Wong G.K."/>
            <person name="Yang H."/>
        </authorList>
    </citation>
    <scope>NUCLEOTIDE SEQUENCE [LARGE SCALE GENOMIC DNA]</scope>
    <source>
        <strain evidence="2">cv. 93-11</strain>
    </source>
</reference>
<dbReference type="STRING" id="39946.B8A8R3"/>
<dbReference type="HOGENOM" id="CLU_061249_1_0_1"/>
<dbReference type="GO" id="GO:0008610">
    <property type="term" value="P:lipid biosynthetic process"/>
    <property type="evidence" value="ECO:0007669"/>
    <property type="project" value="InterPro"/>
</dbReference>
<dbReference type="Gramene" id="BGIOSGA004363-TA">
    <property type="protein sequence ID" value="BGIOSGA004363-PA"/>
    <property type="gene ID" value="BGIOSGA004363"/>
</dbReference>
<dbReference type="Proteomes" id="UP000007015">
    <property type="component" value="Chromosome 1"/>
</dbReference>
<dbReference type="GO" id="GO:0005739">
    <property type="term" value="C:mitochondrion"/>
    <property type="evidence" value="ECO:0007669"/>
    <property type="project" value="EnsemblPlants"/>
</dbReference>